<dbReference type="Gene3D" id="1.10.470.10">
    <property type="entry name" value="Variant Surface Glycoprotein, subunit A, domain 2"/>
    <property type="match status" value="1"/>
</dbReference>
<dbReference type="GO" id="GO:0042783">
    <property type="term" value="P:symbiont-mediated evasion of host immune response"/>
    <property type="evidence" value="ECO:0007669"/>
    <property type="project" value="InterPro"/>
</dbReference>
<organism evidence="10">
    <name type="scientific">Trypanosoma brucei</name>
    <dbReference type="NCBI Taxonomy" id="5691"/>
    <lineage>
        <taxon>Eukaryota</taxon>
        <taxon>Discoba</taxon>
        <taxon>Euglenozoa</taxon>
        <taxon>Kinetoplastea</taxon>
        <taxon>Metakinetoplastina</taxon>
        <taxon>Trypanosomatida</taxon>
        <taxon>Trypanosomatidae</taxon>
        <taxon>Trypanosoma</taxon>
    </lineage>
</organism>
<feature type="domain" description="Trypanosome variant surface glycoprotein A-type N-terminal" evidence="8">
    <location>
        <begin position="1"/>
        <end position="140"/>
    </location>
</feature>
<dbReference type="Pfam" id="PF10659">
    <property type="entry name" value="Trypan_glycop_C"/>
    <property type="match status" value="1"/>
</dbReference>
<reference evidence="10" key="1">
    <citation type="submission" date="2016-08" db="EMBL/GenBank/DDBJ databases">
        <title>VSG repertoire of Trypanosoma brucei EATRO 1125.</title>
        <authorList>
            <person name="Cross G.A."/>
        </authorList>
    </citation>
    <scope>NUCLEOTIDE SEQUENCE</scope>
    <source>
        <strain evidence="10">EATRO 1125</strain>
    </source>
</reference>
<keyword evidence="4" id="KW-0336">GPI-anchor</keyword>
<name>A0A1J0RCP9_9TRYP</name>
<evidence type="ECO:0000256" key="2">
    <source>
        <dbReference type="ARBA" id="ARBA00004609"/>
    </source>
</evidence>
<dbReference type="VEuPathDB" id="TriTrypDB:Tb427_000230200"/>
<dbReference type="InterPro" id="IPR001812">
    <property type="entry name" value="Trypano_VSG_A_N_dom"/>
</dbReference>
<evidence type="ECO:0000256" key="7">
    <source>
        <dbReference type="ARBA" id="ARBA00023288"/>
    </source>
</evidence>
<evidence type="ECO:0000256" key="3">
    <source>
        <dbReference type="ARBA" id="ARBA00022475"/>
    </source>
</evidence>
<dbReference type="GO" id="GO:0098552">
    <property type="term" value="C:side of membrane"/>
    <property type="evidence" value="ECO:0007669"/>
    <property type="project" value="UniProtKB-KW"/>
</dbReference>
<evidence type="ECO:0000256" key="5">
    <source>
        <dbReference type="ARBA" id="ARBA00023136"/>
    </source>
</evidence>
<dbReference type="EMBL" id="KX701691">
    <property type="protein sequence ID" value="APD75647.1"/>
    <property type="molecule type" value="Genomic_DNA"/>
</dbReference>
<comment type="function">
    <text evidence="1">VSG forms a coat on the surface of the parasite. The trypanosome evades the immune response of the host by expressing a series of antigenically distinct VSGs from an estimated 1000 VSG genes.</text>
</comment>
<dbReference type="AlphaFoldDB" id="A0A1J0RCP9"/>
<keyword evidence="7" id="KW-0449">Lipoprotein</keyword>
<dbReference type="GO" id="GO:0005886">
    <property type="term" value="C:plasma membrane"/>
    <property type="evidence" value="ECO:0007669"/>
    <property type="project" value="UniProtKB-SubCell"/>
</dbReference>
<sequence>MADGILKVTSTAGVNYNAHNALTGPETEATKIIKAVFDAIKEIPAKPEDYTNKDIDELKTDANFQEAFKAIYAVDQTATTVNALETEIENTFPTEGAPLAQQIWDKIKNVELPYALEQKPKGTKIGTIEDIEILVKILNNFTGEKLKRERKAAKQQSQTKCNTEATQQTESVKCSTLEKPEYKPEPGCKYNETRKACEKDPKTAVAKTNQETGGSTTNVKCSDYDTKDTCEEVNKGKEKPVCGWKKGKDNDDNKNTEKCRNVSFLVTKKFALSADAFLR</sequence>
<evidence type="ECO:0000259" key="9">
    <source>
        <dbReference type="Pfam" id="PF10659"/>
    </source>
</evidence>
<accession>A0A1J0RCP9</accession>
<keyword evidence="5" id="KW-0472">Membrane</keyword>
<dbReference type="Gene3D" id="3.90.150.10">
    <property type="entry name" value="Variant Surface Glycoprotein, subunit A domain 1"/>
    <property type="match status" value="1"/>
</dbReference>
<evidence type="ECO:0000259" key="8">
    <source>
        <dbReference type="Pfam" id="PF00913"/>
    </source>
</evidence>
<evidence type="ECO:0000256" key="6">
    <source>
        <dbReference type="ARBA" id="ARBA00023180"/>
    </source>
</evidence>
<keyword evidence="3" id="KW-1003">Cell membrane</keyword>
<protein>
    <submittedName>
        <fullName evidence="10">Variant surface glycoprotein 1125.5589</fullName>
    </submittedName>
</protein>
<comment type="subcellular location">
    <subcellularLocation>
        <location evidence="2">Cell membrane</location>
        <topology evidence="2">Lipid-anchor</topology>
        <topology evidence="2">GPI-anchor</topology>
    </subcellularLocation>
</comment>
<evidence type="ECO:0000256" key="4">
    <source>
        <dbReference type="ARBA" id="ARBA00022622"/>
    </source>
</evidence>
<evidence type="ECO:0000256" key="1">
    <source>
        <dbReference type="ARBA" id="ARBA00002523"/>
    </source>
</evidence>
<evidence type="ECO:0000313" key="10">
    <source>
        <dbReference type="EMBL" id="APD75647.1"/>
    </source>
</evidence>
<dbReference type="SUPFAM" id="SSF58087">
    <property type="entry name" value="Variant surface glycoprotein (N-terminal domain)"/>
    <property type="match status" value="1"/>
</dbReference>
<proteinExistence type="predicted"/>
<dbReference type="Pfam" id="PF00913">
    <property type="entry name" value="Trypan_glycop"/>
    <property type="match status" value="1"/>
</dbReference>
<feature type="domain" description="Trypanosome variant surface glycoprotein C-terminal" evidence="9">
    <location>
        <begin position="174"/>
        <end position="278"/>
    </location>
</feature>
<keyword evidence="6" id="KW-0325">Glycoprotein</keyword>
<dbReference type="InterPro" id="IPR019609">
    <property type="entry name" value="Variant_surf_glycoprt_trypan_C"/>
</dbReference>